<dbReference type="PANTHER" id="PTHR36805">
    <property type="entry name" value="AGENET DOMAIN-CONTAINING PROTEIN"/>
    <property type="match status" value="1"/>
</dbReference>
<evidence type="ECO:0000259" key="2">
    <source>
        <dbReference type="SMART" id="SM00743"/>
    </source>
</evidence>
<reference evidence="3 4" key="1">
    <citation type="submission" date="2024-02" db="EMBL/GenBank/DDBJ databases">
        <title>de novo genome assembly of Solanum bulbocastanum strain 11H21.</title>
        <authorList>
            <person name="Hosaka A.J."/>
        </authorList>
    </citation>
    <scope>NUCLEOTIDE SEQUENCE [LARGE SCALE GENOMIC DNA]</scope>
    <source>
        <tissue evidence="3">Young leaves</tissue>
    </source>
</reference>
<dbReference type="Pfam" id="PF05641">
    <property type="entry name" value="Agenet"/>
    <property type="match status" value="1"/>
</dbReference>
<evidence type="ECO:0000313" key="3">
    <source>
        <dbReference type="EMBL" id="KAK6793210.1"/>
    </source>
</evidence>
<dbReference type="SMART" id="SM00743">
    <property type="entry name" value="Agenet"/>
    <property type="match status" value="1"/>
</dbReference>
<feature type="region of interest" description="Disordered" evidence="1">
    <location>
        <begin position="213"/>
        <end position="236"/>
    </location>
</feature>
<dbReference type="AlphaFoldDB" id="A0AAN8YHU9"/>
<proteinExistence type="predicted"/>
<evidence type="ECO:0000256" key="1">
    <source>
        <dbReference type="SAM" id="MobiDB-lite"/>
    </source>
</evidence>
<feature type="region of interest" description="Disordered" evidence="1">
    <location>
        <begin position="255"/>
        <end position="279"/>
    </location>
</feature>
<accession>A0AAN8YHU9</accession>
<protein>
    <recommendedName>
        <fullName evidence="2">Agenet domain-containing protein</fullName>
    </recommendedName>
</protein>
<feature type="compositionally biased region" description="Basic and acidic residues" evidence="1">
    <location>
        <begin position="267"/>
        <end position="277"/>
    </location>
</feature>
<keyword evidence="4" id="KW-1185">Reference proteome</keyword>
<sequence>MGKEDQLPFKVGQSAEAQSFENGFRGAWFRCKIQKINCRKGHWNALLEYFDYPDEKLTWTKLYQNPPYNVGKLKEKTQLMLRPQYPSVKLKNEVSNVSSISEATVIVDGNWQAGDLVDWWTNGCYWSGHLTKLLGNNEAELALTPPPVGEGALYEVSFKDLRPSLEWSPDFGWTVPTSQVGVRRCAQLIQPVNQALHFMSEGRTRYSSDISFSTHSSSNLSPASDEKRDFKTTELAERPPIIDLPKEAAVNTSKKVRRSDICSSSHTGDESTKESILSDKGSGSCIGVDLAKTAAGPTENLSYSSCPLKKFRTSDGVQLHSTGSDRTEAAILDLEELVNKIKWLKGLLELGKPMSNVARPSWKFVEHHASFGNK</sequence>
<dbReference type="Proteomes" id="UP001371456">
    <property type="component" value="Unassembled WGS sequence"/>
</dbReference>
<feature type="compositionally biased region" description="Basic and acidic residues" evidence="1">
    <location>
        <begin position="224"/>
        <end position="236"/>
    </location>
</feature>
<evidence type="ECO:0000313" key="4">
    <source>
        <dbReference type="Proteomes" id="UP001371456"/>
    </source>
</evidence>
<gene>
    <name evidence="3" type="ORF">RDI58_006663</name>
</gene>
<name>A0AAN8YHU9_SOLBU</name>
<dbReference type="InterPro" id="IPR008395">
    <property type="entry name" value="Agenet-like_dom"/>
</dbReference>
<dbReference type="EMBL" id="JBANQN010000003">
    <property type="protein sequence ID" value="KAK6793210.1"/>
    <property type="molecule type" value="Genomic_DNA"/>
</dbReference>
<feature type="domain" description="Agenet" evidence="2">
    <location>
        <begin position="109"/>
        <end position="169"/>
    </location>
</feature>
<dbReference type="InterPro" id="IPR014002">
    <property type="entry name" value="Agenet_dom_plant"/>
</dbReference>
<comment type="caution">
    <text evidence="3">The sequence shown here is derived from an EMBL/GenBank/DDBJ whole genome shotgun (WGS) entry which is preliminary data.</text>
</comment>
<dbReference type="PANTHER" id="PTHR36805:SF7">
    <property type="entry name" value="AGENET DOMAIN-CONTAINING PROTEIN"/>
    <property type="match status" value="1"/>
</dbReference>
<organism evidence="3 4">
    <name type="scientific">Solanum bulbocastanum</name>
    <name type="common">Wild potato</name>
    <dbReference type="NCBI Taxonomy" id="147425"/>
    <lineage>
        <taxon>Eukaryota</taxon>
        <taxon>Viridiplantae</taxon>
        <taxon>Streptophyta</taxon>
        <taxon>Embryophyta</taxon>
        <taxon>Tracheophyta</taxon>
        <taxon>Spermatophyta</taxon>
        <taxon>Magnoliopsida</taxon>
        <taxon>eudicotyledons</taxon>
        <taxon>Gunneridae</taxon>
        <taxon>Pentapetalae</taxon>
        <taxon>asterids</taxon>
        <taxon>lamiids</taxon>
        <taxon>Solanales</taxon>
        <taxon>Solanaceae</taxon>
        <taxon>Solanoideae</taxon>
        <taxon>Solaneae</taxon>
        <taxon>Solanum</taxon>
    </lineage>
</organism>